<dbReference type="PANTHER" id="PTHR16320:SF1">
    <property type="entry name" value="SPHINGOMYELINASE DDB_G0288017"/>
    <property type="match status" value="1"/>
</dbReference>
<dbReference type="SUPFAM" id="SSF56219">
    <property type="entry name" value="DNase I-like"/>
    <property type="match status" value="1"/>
</dbReference>
<sequence>MRGVFLLSILLTDFGYEISRADGFIPREECSPEQSESSIPVPCTVRFLSYNVHGISPILNSIYVGIPVRNDDTRSGLMAWLLMDYDFILLQEDFEFHRQIVHEFTYELIEQGNGPRIALAPLWLVTLPIKIANVGFQLFDSPGIPFRVPYGSGLTIASPYFKAMEEGVTQVPLPDCEGWLDRKNDCWSTKGLLRVPVRLPNGAEFDVYNTHLDAGRDEEDRAVRKKQIKFLAKCIKKLSKDRAFILGGDFNSQYDHGGNEASGKDYEILKDYLLDELALNDSNARPEPNGYWKNRVDYIFYRGGEGARIELIGSGGEDQRFRHPVNRGRQSPNSNEKYGDFLSDHPAIRAEFKIFPSPLSAHASRDGEKESCAEKPVKEKMEIVW</sequence>
<evidence type="ECO:0000313" key="3">
    <source>
        <dbReference type="Proteomes" id="UP001302719"/>
    </source>
</evidence>
<dbReference type="InterPro" id="IPR036691">
    <property type="entry name" value="Endo/exonu/phosph_ase_sf"/>
</dbReference>
<dbReference type="AlphaFoldDB" id="A0AA96GEC5"/>
<evidence type="ECO:0000313" key="2">
    <source>
        <dbReference type="EMBL" id="WNM60111.1"/>
    </source>
</evidence>
<keyword evidence="3" id="KW-1185">Reference proteome</keyword>
<proteinExistence type="predicted"/>
<accession>A0AA96GEC5</accession>
<feature type="domain" description="Endonuclease/exonuclease/phosphatase" evidence="1">
    <location>
        <begin position="48"/>
        <end position="307"/>
    </location>
</feature>
<keyword evidence="2" id="KW-0255">Endonuclease</keyword>
<organism evidence="2 3">
    <name type="scientific">Candidatus Nitrospira allomarina</name>
    <dbReference type="NCBI Taxonomy" id="3020900"/>
    <lineage>
        <taxon>Bacteria</taxon>
        <taxon>Pseudomonadati</taxon>
        <taxon>Nitrospirota</taxon>
        <taxon>Nitrospiria</taxon>
        <taxon>Nitrospirales</taxon>
        <taxon>Nitrospiraceae</taxon>
        <taxon>Nitrospira</taxon>
    </lineage>
</organism>
<dbReference type="Gene3D" id="3.60.10.10">
    <property type="entry name" value="Endonuclease/exonuclease/phosphatase"/>
    <property type="match status" value="1"/>
</dbReference>
<dbReference type="InterPro" id="IPR005135">
    <property type="entry name" value="Endo/exonuclease/phosphatase"/>
</dbReference>
<reference evidence="2 3" key="1">
    <citation type="submission" date="2023-01" db="EMBL/GenBank/DDBJ databases">
        <title>Cultivation and genomic characterization of new, ubiquitous marine nitrite-oxidizing bacteria from the Nitrospirales.</title>
        <authorList>
            <person name="Mueller A.J."/>
            <person name="Daebeler A."/>
            <person name="Herbold C.W."/>
            <person name="Kirkegaard R.H."/>
            <person name="Daims H."/>
        </authorList>
    </citation>
    <scope>NUCLEOTIDE SEQUENCE [LARGE SCALE GENOMIC DNA]</scope>
    <source>
        <strain evidence="2 3">VA</strain>
    </source>
</reference>
<evidence type="ECO:0000259" key="1">
    <source>
        <dbReference type="Pfam" id="PF03372"/>
    </source>
</evidence>
<dbReference type="Proteomes" id="UP001302719">
    <property type="component" value="Chromosome"/>
</dbReference>
<gene>
    <name evidence="2" type="ORF">PP769_08200</name>
</gene>
<keyword evidence="2" id="KW-0378">Hydrolase</keyword>
<dbReference type="EMBL" id="CP116967">
    <property type="protein sequence ID" value="WNM60111.1"/>
    <property type="molecule type" value="Genomic_DNA"/>
</dbReference>
<dbReference type="Pfam" id="PF03372">
    <property type="entry name" value="Exo_endo_phos"/>
    <property type="match status" value="1"/>
</dbReference>
<name>A0AA96GEC5_9BACT</name>
<protein>
    <submittedName>
        <fullName evidence="2">Endonuclease/exonuclease/phosphatase family protein</fullName>
    </submittedName>
</protein>
<dbReference type="GO" id="GO:0004767">
    <property type="term" value="F:sphingomyelin phosphodiesterase activity"/>
    <property type="evidence" value="ECO:0007669"/>
    <property type="project" value="InterPro"/>
</dbReference>
<dbReference type="PANTHER" id="PTHR16320">
    <property type="entry name" value="SPHINGOMYELINASE FAMILY MEMBER"/>
    <property type="match status" value="1"/>
</dbReference>
<dbReference type="GO" id="GO:0004519">
    <property type="term" value="F:endonuclease activity"/>
    <property type="evidence" value="ECO:0007669"/>
    <property type="project" value="UniProtKB-KW"/>
</dbReference>
<keyword evidence="2" id="KW-0540">Nuclease</keyword>
<dbReference type="InterPro" id="IPR038772">
    <property type="entry name" value="Sph/SMPD2-like"/>
</dbReference>
<dbReference type="KEGG" id="nall:PP769_08200"/>
<dbReference type="GO" id="GO:0005737">
    <property type="term" value="C:cytoplasm"/>
    <property type="evidence" value="ECO:0007669"/>
    <property type="project" value="TreeGrafter"/>
</dbReference>